<gene>
    <name evidence="1" type="ordered locus">XNC1_0400</name>
</gene>
<dbReference type="AlphaFoldDB" id="D3VHY8"/>
<proteinExistence type="predicted"/>
<name>D3VHY8_XENNA</name>
<evidence type="ECO:0000313" key="1">
    <source>
        <dbReference type="EMBL" id="CBJ88477.1"/>
    </source>
</evidence>
<protein>
    <submittedName>
        <fullName evidence="1">Uncharacterized protein</fullName>
    </submittedName>
</protein>
<organism evidence="1 2">
    <name type="scientific">Xenorhabdus nematophila (strain ATCC 19061 / DSM 3370 / CCUG 14189 / LMG 1036 / NCIMB 9965 / AN6)</name>
    <dbReference type="NCBI Taxonomy" id="406817"/>
    <lineage>
        <taxon>Bacteria</taxon>
        <taxon>Pseudomonadati</taxon>
        <taxon>Pseudomonadota</taxon>
        <taxon>Gammaproteobacteria</taxon>
        <taxon>Enterobacterales</taxon>
        <taxon>Morganellaceae</taxon>
        <taxon>Xenorhabdus</taxon>
    </lineage>
</organism>
<evidence type="ECO:0000313" key="2">
    <source>
        <dbReference type="Proteomes" id="UP000008075"/>
    </source>
</evidence>
<dbReference type="STRING" id="406817.XNC1_0400"/>
<reference evidence="1 2" key="1">
    <citation type="journal article" date="2011" name="PLoS ONE">
        <title>The entomopathogenic bacterial endosymbionts xenorhabdus and photorhabdus: convergent lifestyles from divergent genomes.</title>
        <authorList>
            <person name="Chaston J.M."/>
            <person name="Suen G."/>
            <person name="Tucker S.L."/>
            <person name="Andersen A.W."/>
            <person name="Bhasin A."/>
            <person name="Bode E."/>
            <person name="Bode H.B."/>
            <person name="Brachmann A.O."/>
            <person name="Cowles C.E."/>
            <person name="Cowles K.N."/>
            <person name="Darby C."/>
            <person name="de Leon L."/>
            <person name="Drace K."/>
            <person name="Du Z."/>
            <person name="Givaudan A."/>
            <person name="Herbert Tran E.E."/>
            <person name="Jewell K.A."/>
            <person name="Knack J.J."/>
            <person name="Krasomil-Osterfeld K.C."/>
            <person name="Kukor R."/>
            <person name="Lanois A."/>
            <person name="Latreille P."/>
            <person name="Leimgruber N.K."/>
            <person name="Lipke C.M."/>
            <person name="Liu R."/>
            <person name="Lu X."/>
            <person name="Martens E.C."/>
            <person name="Marri P.R."/>
            <person name="Medigue C."/>
            <person name="Menard M.L."/>
            <person name="Miller N.M."/>
            <person name="Morales-Soto N."/>
            <person name="Norton S."/>
            <person name="Ogier J.C."/>
            <person name="Orchard S.S."/>
            <person name="Park D."/>
            <person name="Park Y."/>
            <person name="Qurollo B.A."/>
            <person name="Sugar D.R."/>
            <person name="Richards G.R."/>
            <person name="Rouy Z."/>
            <person name="Slominski B."/>
            <person name="Slominski K."/>
            <person name="Snyder H."/>
            <person name="Tjaden B.C."/>
            <person name="van der Hoeven R."/>
            <person name="Welch R.D."/>
            <person name="Wheeler C."/>
            <person name="Xiang B."/>
            <person name="Barbazuk B."/>
            <person name="Gaudriault S."/>
            <person name="Goodner B."/>
            <person name="Slater S.C."/>
            <person name="Forst S."/>
            <person name="Goldman B.S."/>
            <person name="Goodrich-Blair H."/>
        </authorList>
    </citation>
    <scope>NUCLEOTIDE SEQUENCE [LARGE SCALE GENOMIC DNA]</scope>
    <source>
        <strain evidence="2">ATCC 19061 / DSM 3370 / CCUG 14189 / LMG 1036 / NCIMB 9965 / AN6</strain>
    </source>
</reference>
<accession>D3VHY8</accession>
<dbReference type="HOGENOM" id="CLU_2621232_0_0_6"/>
<dbReference type="Proteomes" id="UP000008075">
    <property type="component" value="Chromosome"/>
</dbReference>
<sequence>MSIYTPFNAFNVPIFSFKINSSSPRVNLISVIPISLSLESIQNTVSHLRHSTREFKILIKNQSIKCLLFETLKGIVCR</sequence>
<keyword evidence="2" id="KW-1185">Reference proteome</keyword>
<dbReference type="EMBL" id="FN667742">
    <property type="protein sequence ID" value="CBJ88477.1"/>
    <property type="molecule type" value="Genomic_DNA"/>
</dbReference>
<dbReference type="KEGG" id="xne:XNC1_0400"/>